<dbReference type="GO" id="GO:0005525">
    <property type="term" value="F:GTP binding"/>
    <property type="evidence" value="ECO:0007669"/>
    <property type="project" value="UniProtKB-KW"/>
</dbReference>
<dbReference type="GeneID" id="17258224"/>
<dbReference type="STRING" id="2903.R1BQ26"/>
<evidence type="ECO:0000256" key="4">
    <source>
        <dbReference type="ARBA" id="ARBA00023134"/>
    </source>
</evidence>
<dbReference type="GO" id="GO:0000054">
    <property type="term" value="P:ribosomal subunit export from nucleus"/>
    <property type="evidence" value="ECO:0007669"/>
    <property type="project" value="TreeGrafter"/>
</dbReference>
<dbReference type="GO" id="GO:0003924">
    <property type="term" value="F:GTPase activity"/>
    <property type="evidence" value="ECO:0007669"/>
    <property type="project" value="InterPro"/>
</dbReference>
<keyword evidence="4" id="KW-0342">GTP-binding</keyword>
<evidence type="ECO:0000313" key="6">
    <source>
        <dbReference type="EnsemblProtists" id="EOD12183"/>
    </source>
</evidence>
<keyword evidence="7" id="KW-1185">Reference proteome</keyword>
<dbReference type="PaxDb" id="2903-EOD12183"/>
<dbReference type="InterPro" id="IPR043358">
    <property type="entry name" value="GNL1-like"/>
</dbReference>
<dbReference type="eggNOG" id="KOG1424">
    <property type="taxonomic scope" value="Eukaryota"/>
</dbReference>
<evidence type="ECO:0000256" key="1">
    <source>
        <dbReference type="ARBA" id="ARBA00022490"/>
    </source>
</evidence>
<sequence length="229" mass="25011">MPDKSGGKAKKGANLGRSIMRQQFREQPAAAELETERGKGRLRSVTQCDDLEEFMSNATLEGKDFAARRGEVVVLASEARAVMAAEAPRDASVATDLPVPRRPAGAVGMDPAELDEAERSAFLAWRRGLATLEEEGGECLTPYEKNLEVWRQLWRVLERSQLARVPKAICTFAAVSRTDRGASRLQVVQIVDARNPLLFRSVDLERSAGEASPPRPCVLLVNKASAAAR</sequence>
<evidence type="ECO:0000313" key="7">
    <source>
        <dbReference type="Proteomes" id="UP000013827"/>
    </source>
</evidence>
<dbReference type="PANTHER" id="PTHR45709">
    <property type="entry name" value="LARGE SUBUNIT GTPASE 1 HOMOLOG-RELATED"/>
    <property type="match status" value="1"/>
</dbReference>
<keyword evidence="3" id="KW-0378">Hydrolase</keyword>
<organism evidence="6 7">
    <name type="scientific">Emiliania huxleyi (strain CCMP1516)</name>
    <dbReference type="NCBI Taxonomy" id="280463"/>
    <lineage>
        <taxon>Eukaryota</taxon>
        <taxon>Haptista</taxon>
        <taxon>Haptophyta</taxon>
        <taxon>Prymnesiophyceae</taxon>
        <taxon>Isochrysidales</taxon>
        <taxon>Noelaerhabdaceae</taxon>
        <taxon>Emiliania</taxon>
    </lineage>
</organism>
<dbReference type="KEGG" id="ehx:EMIHUDRAFT_214001"/>
<keyword evidence="1" id="KW-0963">Cytoplasm</keyword>
<evidence type="ECO:0000256" key="2">
    <source>
        <dbReference type="ARBA" id="ARBA00022741"/>
    </source>
</evidence>
<proteinExistence type="predicted"/>
<dbReference type="OMA" id="WASYFSE"/>
<feature type="region of interest" description="Disordered" evidence="5">
    <location>
        <begin position="1"/>
        <end position="40"/>
    </location>
</feature>
<protein>
    <submittedName>
        <fullName evidence="6">Uncharacterized protein</fullName>
    </submittedName>
</protein>
<dbReference type="EnsemblProtists" id="EOD12183">
    <property type="protein sequence ID" value="EOD12183"/>
    <property type="gene ID" value="EMIHUDRAFT_214001"/>
</dbReference>
<dbReference type="Proteomes" id="UP000013827">
    <property type="component" value="Unassembled WGS sequence"/>
</dbReference>
<reference evidence="6" key="2">
    <citation type="submission" date="2024-10" db="UniProtKB">
        <authorList>
            <consortium name="EnsemblProtists"/>
        </authorList>
    </citation>
    <scope>IDENTIFICATION</scope>
</reference>
<dbReference type="RefSeq" id="XP_005764612.1">
    <property type="nucleotide sequence ID" value="XM_005764555.1"/>
</dbReference>
<dbReference type="PANTHER" id="PTHR45709:SF2">
    <property type="entry name" value="LARGE SUBUNIT GTPASE 1 HOMOLOG"/>
    <property type="match status" value="1"/>
</dbReference>
<name>A0A0D3ILP8_EMIH1</name>
<dbReference type="GO" id="GO:0005829">
    <property type="term" value="C:cytosol"/>
    <property type="evidence" value="ECO:0007669"/>
    <property type="project" value="TreeGrafter"/>
</dbReference>
<evidence type="ECO:0000256" key="3">
    <source>
        <dbReference type="ARBA" id="ARBA00022801"/>
    </source>
</evidence>
<reference evidence="7" key="1">
    <citation type="journal article" date="2013" name="Nature">
        <title>Pan genome of the phytoplankton Emiliania underpins its global distribution.</title>
        <authorList>
            <person name="Read B.A."/>
            <person name="Kegel J."/>
            <person name="Klute M.J."/>
            <person name="Kuo A."/>
            <person name="Lefebvre S.C."/>
            <person name="Maumus F."/>
            <person name="Mayer C."/>
            <person name="Miller J."/>
            <person name="Monier A."/>
            <person name="Salamov A."/>
            <person name="Young J."/>
            <person name="Aguilar M."/>
            <person name="Claverie J.M."/>
            <person name="Frickenhaus S."/>
            <person name="Gonzalez K."/>
            <person name="Herman E.K."/>
            <person name="Lin Y.C."/>
            <person name="Napier J."/>
            <person name="Ogata H."/>
            <person name="Sarno A.F."/>
            <person name="Shmutz J."/>
            <person name="Schroeder D."/>
            <person name="de Vargas C."/>
            <person name="Verret F."/>
            <person name="von Dassow P."/>
            <person name="Valentin K."/>
            <person name="Van de Peer Y."/>
            <person name="Wheeler G."/>
            <person name="Dacks J.B."/>
            <person name="Delwiche C.F."/>
            <person name="Dyhrman S.T."/>
            <person name="Glockner G."/>
            <person name="John U."/>
            <person name="Richards T."/>
            <person name="Worden A.Z."/>
            <person name="Zhang X."/>
            <person name="Grigoriev I.V."/>
            <person name="Allen A.E."/>
            <person name="Bidle K."/>
            <person name="Borodovsky M."/>
            <person name="Bowler C."/>
            <person name="Brownlee C."/>
            <person name="Cock J.M."/>
            <person name="Elias M."/>
            <person name="Gladyshev V.N."/>
            <person name="Groth M."/>
            <person name="Guda C."/>
            <person name="Hadaegh A."/>
            <person name="Iglesias-Rodriguez M.D."/>
            <person name="Jenkins J."/>
            <person name="Jones B.M."/>
            <person name="Lawson T."/>
            <person name="Leese F."/>
            <person name="Lindquist E."/>
            <person name="Lobanov A."/>
            <person name="Lomsadze A."/>
            <person name="Malik S.B."/>
            <person name="Marsh M.E."/>
            <person name="Mackinder L."/>
            <person name="Mock T."/>
            <person name="Mueller-Roeber B."/>
            <person name="Pagarete A."/>
            <person name="Parker M."/>
            <person name="Probert I."/>
            <person name="Quesneville H."/>
            <person name="Raines C."/>
            <person name="Rensing S.A."/>
            <person name="Riano-Pachon D.M."/>
            <person name="Richier S."/>
            <person name="Rokitta S."/>
            <person name="Shiraiwa Y."/>
            <person name="Soanes D.M."/>
            <person name="van der Giezen M."/>
            <person name="Wahlund T.M."/>
            <person name="Williams B."/>
            <person name="Wilson W."/>
            <person name="Wolfe G."/>
            <person name="Wurch L.L."/>
        </authorList>
    </citation>
    <scope>NUCLEOTIDE SEQUENCE</scope>
</reference>
<evidence type="ECO:0000256" key="5">
    <source>
        <dbReference type="SAM" id="MobiDB-lite"/>
    </source>
</evidence>
<dbReference type="AlphaFoldDB" id="A0A0D3ILP8"/>
<dbReference type="HOGENOM" id="CLU_1211720_0_0_1"/>
<accession>A0A0D3ILP8</accession>
<keyword evidence="2" id="KW-0547">Nucleotide-binding</keyword>